<accession>A0A4Y7U089</accession>
<sequence length="79" mass="8741">MEHMYIACIGADVGRLWESERKLESRRENVSFPFRECENASSKLTIEVSTKDPVKNAPGTDLAVLVRDSPCTGSGNARL</sequence>
<proteinExistence type="predicted"/>
<organism evidence="1 2">
    <name type="scientific">Coprinellus micaceus</name>
    <name type="common">Glistening ink-cap mushroom</name>
    <name type="synonym">Coprinus micaceus</name>
    <dbReference type="NCBI Taxonomy" id="71717"/>
    <lineage>
        <taxon>Eukaryota</taxon>
        <taxon>Fungi</taxon>
        <taxon>Dikarya</taxon>
        <taxon>Basidiomycota</taxon>
        <taxon>Agaricomycotina</taxon>
        <taxon>Agaricomycetes</taxon>
        <taxon>Agaricomycetidae</taxon>
        <taxon>Agaricales</taxon>
        <taxon>Agaricineae</taxon>
        <taxon>Psathyrellaceae</taxon>
        <taxon>Coprinellus</taxon>
    </lineage>
</organism>
<dbReference type="Proteomes" id="UP000298030">
    <property type="component" value="Unassembled WGS sequence"/>
</dbReference>
<evidence type="ECO:0000313" key="1">
    <source>
        <dbReference type="EMBL" id="TEB39835.1"/>
    </source>
</evidence>
<dbReference type="AlphaFoldDB" id="A0A4Y7U089"/>
<protein>
    <submittedName>
        <fullName evidence="1">Uncharacterized protein</fullName>
    </submittedName>
</protein>
<gene>
    <name evidence="1" type="ORF">FA13DRAFT_1724049</name>
</gene>
<reference evidence="1 2" key="1">
    <citation type="journal article" date="2019" name="Nat. Ecol. Evol.">
        <title>Megaphylogeny resolves global patterns of mushroom evolution.</title>
        <authorList>
            <person name="Varga T."/>
            <person name="Krizsan K."/>
            <person name="Foldi C."/>
            <person name="Dima B."/>
            <person name="Sanchez-Garcia M."/>
            <person name="Sanchez-Ramirez S."/>
            <person name="Szollosi G.J."/>
            <person name="Szarkandi J.G."/>
            <person name="Papp V."/>
            <person name="Albert L."/>
            <person name="Andreopoulos W."/>
            <person name="Angelini C."/>
            <person name="Antonin V."/>
            <person name="Barry K.W."/>
            <person name="Bougher N.L."/>
            <person name="Buchanan P."/>
            <person name="Buyck B."/>
            <person name="Bense V."/>
            <person name="Catcheside P."/>
            <person name="Chovatia M."/>
            <person name="Cooper J."/>
            <person name="Damon W."/>
            <person name="Desjardin D."/>
            <person name="Finy P."/>
            <person name="Geml J."/>
            <person name="Haridas S."/>
            <person name="Hughes K."/>
            <person name="Justo A."/>
            <person name="Karasinski D."/>
            <person name="Kautmanova I."/>
            <person name="Kiss B."/>
            <person name="Kocsube S."/>
            <person name="Kotiranta H."/>
            <person name="LaButti K.M."/>
            <person name="Lechner B.E."/>
            <person name="Liimatainen K."/>
            <person name="Lipzen A."/>
            <person name="Lukacs Z."/>
            <person name="Mihaltcheva S."/>
            <person name="Morgado L.N."/>
            <person name="Niskanen T."/>
            <person name="Noordeloos M.E."/>
            <person name="Ohm R.A."/>
            <person name="Ortiz-Santana B."/>
            <person name="Ovrebo C."/>
            <person name="Racz N."/>
            <person name="Riley R."/>
            <person name="Savchenko A."/>
            <person name="Shiryaev A."/>
            <person name="Soop K."/>
            <person name="Spirin V."/>
            <person name="Szebenyi C."/>
            <person name="Tomsovsky M."/>
            <person name="Tulloss R.E."/>
            <person name="Uehling J."/>
            <person name="Grigoriev I.V."/>
            <person name="Vagvolgyi C."/>
            <person name="Papp T."/>
            <person name="Martin F.M."/>
            <person name="Miettinen O."/>
            <person name="Hibbett D.S."/>
            <person name="Nagy L.G."/>
        </authorList>
    </citation>
    <scope>NUCLEOTIDE SEQUENCE [LARGE SCALE GENOMIC DNA]</scope>
    <source>
        <strain evidence="1 2">FP101781</strain>
    </source>
</reference>
<keyword evidence="2" id="KW-1185">Reference proteome</keyword>
<comment type="caution">
    <text evidence="1">The sequence shown here is derived from an EMBL/GenBank/DDBJ whole genome shotgun (WGS) entry which is preliminary data.</text>
</comment>
<name>A0A4Y7U089_COPMI</name>
<dbReference type="EMBL" id="QPFP01000001">
    <property type="protein sequence ID" value="TEB39835.1"/>
    <property type="molecule type" value="Genomic_DNA"/>
</dbReference>
<evidence type="ECO:0000313" key="2">
    <source>
        <dbReference type="Proteomes" id="UP000298030"/>
    </source>
</evidence>